<keyword evidence="1" id="KW-0732">Signal</keyword>
<sequence>MHLQCLTILSLLAVQTLADRTETCNYGNSICRWWYWKDQTCGKADPKLKPGRHDPDTGAVFVTSASSAESDELCGLDSSPSGFGQNRYVNGFFTIDDRAVEPEVGQEFDLDSRCWISFIEDGNHPDQLNLFFRFLAKILETTNEFAPRHRINQIGSRDIFCAFIHRSHCQLHGDRARVDQIIPLSSFRRSVYEKFS</sequence>
<dbReference type="Proteomes" id="UP000226431">
    <property type="component" value="Unassembled WGS sequence"/>
</dbReference>
<gene>
    <name evidence="2" type="ORF">CDD80_7500</name>
</gene>
<name>A0A2C5XQL2_9HYPO</name>
<accession>A0A2C5XQL2</accession>
<evidence type="ECO:0000313" key="2">
    <source>
        <dbReference type="EMBL" id="PHH77989.1"/>
    </source>
</evidence>
<comment type="caution">
    <text evidence="2">The sequence shown here is derived from an EMBL/GenBank/DDBJ whole genome shotgun (WGS) entry which is preliminary data.</text>
</comment>
<feature type="signal peptide" evidence="1">
    <location>
        <begin position="1"/>
        <end position="18"/>
    </location>
</feature>
<evidence type="ECO:0000256" key="1">
    <source>
        <dbReference type="SAM" id="SignalP"/>
    </source>
</evidence>
<dbReference type="EMBL" id="NJES01000096">
    <property type="protein sequence ID" value="PHH77989.1"/>
    <property type="molecule type" value="Genomic_DNA"/>
</dbReference>
<evidence type="ECO:0000313" key="3">
    <source>
        <dbReference type="Proteomes" id="UP000226431"/>
    </source>
</evidence>
<reference evidence="2 3" key="1">
    <citation type="submission" date="2017-06" db="EMBL/GenBank/DDBJ databases">
        <title>Ant-infecting Ophiocordyceps genomes reveal a high diversity of potential behavioral manipulation genes and a possible major role for enterotoxins.</title>
        <authorList>
            <person name="De Bekker C."/>
            <person name="Evans H.C."/>
            <person name="Brachmann A."/>
            <person name="Hughes D.P."/>
        </authorList>
    </citation>
    <scope>NUCLEOTIDE SEQUENCE [LARGE SCALE GENOMIC DNA]</scope>
    <source>
        <strain evidence="2 3">Map16</strain>
    </source>
</reference>
<keyword evidence="3" id="KW-1185">Reference proteome</keyword>
<dbReference type="OrthoDB" id="10412096at2759"/>
<proteinExistence type="predicted"/>
<dbReference type="AlphaFoldDB" id="A0A2C5XQL2"/>
<feature type="chain" id="PRO_5012270897" evidence="1">
    <location>
        <begin position="19"/>
        <end position="196"/>
    </location>
</feature>
<protein>
    <submittedName>
        <fullName evidence="2">Uncharacterized protein</fullName>
    </submittedName>
</protein>
<organism evidence="2 3">
    <name type="scientific">Ophiocordyceps camponoti-rufipedis</name>
    <dbReference type="NCBI Taxonomy" id="2004952"/>
    <lineage>
        <taxon>Eukaryota</taxon>
        <taxon>Fungi</taxon>
        <taxon>Dikarya</taxon>
        <taxon>Ascomycota</taxon>
        <taxon>Pezizomycotina</taxon>
        <taxon>Sordariomycetes</taxon>
        <taxon>Hypocreomycetidae</taxon>
        <taxon>Hypocreales</taxon>
        <taxon>Ophiocordycipitaceae</taxon>
        <taxon>Ophiocordyceps</taxon>
    </lineage>
</organism>